<dbReference type="NCBIfam" id="TIGR04260">
    <property type="entry name" value="Cyano_gly_rpt"/>
    <property type="match status" value="1"/>
</dbReference>
<evidence type="ECO:0000256" key="1">
    <source>
        <dbReference type="SAM" id="SignalP"/>
    </source>
</evidence>
<keyword evidence="1" id="KW-0732">Signal</keyword>
<feature type="signal peptide" evidence="1">
    <location>
        <begin position="1"/>
        <end position="23"/>
    </location>
</feature>
<reference evidence="2 3" key="1">
    <citation type="submission" date="2016-04" db="EMBL/GenBank/DDBJ databases">
        <authorList>
            <person name="Evans L.H."/>
            <person name="Alamgir A."/>
            <person name="Owens N."/>
            <person name="Weber N.D."/>
            <person name="Virtaneva K."/>
            <person name="Barbian K."/>
            <person name="Babar A."/>
            <person name="Rosenke K."/>
        </authorList>
    </citation>
    <scope>NUCLEOTIDE SEQUENCE [LARGE SCALE GENOMIC DNA]</scope>
    <source>
        <strain evidence="2 3">LMa1</strain>
    </source>
</reference>
<dbReference type="Pfam" id="PF10925">
    <property type="entry name" value="DUF2680"/>
    <property type="match status" value="1"/>
</dbReference>
<accession>A0A1B7LEQ7</accession>
<dbReference type="InterPro" id="IPR024485">
    <property type="entry name" value="DUF2680"/>
</dbReference>
<dbReference type="AlphaFoldDB" id="A0A1B7LEQ7"/>
<proteinExistence type="predicted"/>
<dbReference type="OrthoDB" id="2084094at2"/>
<name>A0A1B7LEQ7_9FIRM</name>
<keyword evidence="3" id="KW-1185">Reference proteome</keyword>
<dbReference type="EMBL" id="LYVF01000158">
    <property type="protein sequence ID" value="OAT81763.1"/>
    <property type="molecule type" value="Genomic_DNA"/>
</dbReference>
<dbReference type="InterPro" id="IPR026356">
    <property type="entry name" value="GrrA/OscA1_RiPP"/>
</dbReference>
<evidence type="ECO:0000313" key="3">
    <source>
        <dbReference type="Proteomes" id="UP000078532"/>
    </source>
</evidence>
<dbReference type="Proteomes" id="UP000078532">
    <property type="component" value="Unassembled WGS sequence"/>
</dbReference>
<organism evidence="2 3">
    <name type="scientific">Desulfotomaculum copahuensis</name>
    <dbReference type="NCBI Taxonomy" id="1838280"/>
    <lineage>
        <taxon>Bacteria</taxon>
        <taxon>Bacillati</taxon>
        <taxon>Bacillota</taxon>
        <taxon>Clostridia</taxon>
        <taxon>Eubacteriales</taxon>
        <taxon>Desulfotomaculaceae</taxon>
        <taxon>Desulfotomaculum</taxon>
    </lineage>
</organism>
<comment type="caution">
    <text evidence="2">The sequence shown here is derived from an EMBL/GenBank/DDBJ whole genome shotgun (WGS) entry which is preliminary data.</text>
</comment>
<protein>
    <submittedName>
        <fullName evidence="2">RSAM-associated Gly-rich repeat protein</fullName>
    </submittedName>
</protein>
<feature type="chain" id="PRO_5008596918" evidence="1">
    <location>
        <begin position="24"/>
        <end position="136"/>
    </location>
</feature>
<evidence type="ECO:0000313" key="2">
    <source>
        <dbReference type="EMBL" id="OAT81763.1"/>
    </source>
</evidence>
<sequence>MKKKLIAVLVVVLVLALAVPALAATVSQSLTPDQAKQINSLQQQMLNLRSQMVDKMVQFGQLTPEQGQQIKANIQSRVQYLQQNPGQAGYGPGFCGGYGMRGYGNGRGGWGPGGMMGGCWNNRAPSAPAPNTSSGN</sequence>
<dbReference type="RefSeq" id="WP_066668227.1">
    <property type="nucleotide sequence ID" value="NZ_LYVF01000158.1"/>
</dbReference>
<gene>
    <name evidence="2" type="ORF">A6M21_10200</name>
</gene>
<dbReference type="STRING" id="1838280.A6M21_10200"/>